<keyword evidence="1" id="KW-1133">Transmembrane helix</keyword>
<organism evidence="2 3">
    <name type="scientific">Devosia sediminis</name>
    <dbReference type="NCBI Taxonomy" id="2798801"/>
    <lineage>
        <taxon>Bacteria</taxon>
        <taxon>Pseudomonadati</taxon>
        <taxon>Pseudomonadota</taxon>
        <taxon>Alphaproteobacteria</taxon>
        <taxon>Hyphomicrobiales</taxon>
        <taxon>Devosiaceae</taxon>
        <taxon>Devosia</taxon>
    </lineage>
</organism>
<dbReference type="InterPro" id="IPR036259">
    <property type="entry name" value="MFS_trans_sf"/>
</dbReference>
<gene>
    <name evidence="2" type="ORF">JEQ47_00650</name>
</gene>
<dbReference type="RefSeq" id="WP_198874460.1">
    <property type="nucleotide sequence ID" value="NZ_JAEKMH010000001.1"/>
</dbReference>
<keyword evidence="1" id="KW-0472">Membrane</keyword>
<evidence type="ECO:0000313" key="2">
    <source>
        <dbReference type="EMBL" id="MBJ3783212.1"/>
    </source>
</evidence>
<keyword evidence="1" id="KW-0812">Transmembrane</keyword>
<feature type="transmembrane region" description="Helical" evidence="1">
    <location>
        <begin position="12"/>
        <end position="33"/>
    </location>
</feature>
<dbReference type="SUPFAM" id="SSF103473">
    <property type="entry name" value="MFS general substrate transporter"/>
    <property type="match status" value="1"/>
</dbReference>
<dbReference type="AlphaFoldDB" id="A0A934MFU0"/>
<name>A0A934MFU0_9HYPH</name>
<comment type="caution">
    <text evidence="2">The sequence shown here is derived from an EMBL/GenBank/DDBJ whole genome shotgun (WGS) entry which is preliminary data.</text>
</comment>
<dbReference type="EMBL" id="JAEKMH010000001">
    <property type="protein sequence ID" value="MBJ3783212.1"/>
    <property type="molecule type" value="Genomic_DNA"/>
</dbReference>
<feature type="transmembrane region" description="Helical" evidence="1">
    <location>
        <begin position="142"/>
        <end position="163"/>
    </location>
</feature>
<sequence>MLTALEIGLRMVGVFYVLAGFLAMHGAVSDRMMDLMLSALTLEPQPAREGQRRALWTVSALAIAMGGGALMALSLWAVPLFLVGLGTQAFYLVWARTAYPPENADEEKGRRQTINAALLYAVATLGVVAAASAGLLRPWLDPWALAAPAAGLFLLFAFGRQLFWKAKSPGMAFPPDDEEDDIYYPDPGPIPVVTRVRLEPRWGCYGLIDADTDEDCQPDLYVPDELANRIHWWTMTFDGTRDTFTAVFEDREDEARHRREGDEIVAELRAVFGADNVEGPIYPSTIAYVGPDIDADGNTLKAPET</sequence>
<protein>
    <submittedName>
        <fullName evidence="2">Uncharacterized protein</fullName>
    </submittedName>
</protein>
<feature type="transmembrane region" description="Helical" evidence="1">
    <location>
        <begin position="116"/>
        <end position="136"/>
    </location>
</feature>
<dbReference type="Proteomes" id="UP000602124">
    <property type="component" value="Unassembled WGS sequence"/>
</dbReference>
<evidence type="ECO:0000256" key="1">
    <source>
        <dbReference type="SAM" id="Phobius"/>
    </source>
</evidence>
<keyword evidence="3" id="KW-1185">Reference proteome</keyword>
<evidence type="ECO:0000313" key="3">
    <source>
        <dbReference type="Proteomes" id="UP000602124"/>
    </source>
</evidence>
<reference evidence="2" key="1">
    <citation type="submission" date="2020-12" db="EMBL/GenBank/DDBJ databases">
        <title>Devosia sp. MSA67 isolated from Mo River.</title>
        <authorList>
            <person name="Ma F."/>
            <person name="Zi Z."/>
        </authorList>
    </citation>
    <scope>NUCLEOTIDE SEQUENCE</scope>
    <source>
        <strain evidence="2">MSA67</strain>
    </source>
</reference>
<proteinExistence type="predicted"/>
<feature type="transmembrane region" description="Helical" evidence="1">
    <location>
        <begin position="78"/>
        <end position="95"/>
    </location>
</feature>
<accession>A0A934MFU0</accession>